<comment type="subcellular location">
    <subcellularLocation>
        <location evidence="4">Cytoplasm</location>
    </subcellularLocation>
</comment>
<evidence type="ECO:0000256" key="13">
    <source>
        <dbReference type="RuleBase" id="RU003515"/>
    </source>
</evidence>
<evidence type="ECO:0000256" key="7">
    <source>
        <dbReference type="ARBA" id="ARBA00022722"/>
    </source>
</evidence>
<dbReference type="InterPro" id="IPR024567">
    <property type="entry name" value="RNase_HII/HIII_dom"/>
</dbReference>
<keyword evidence="6" id="KW-0963">Cytoplasm</keyword>
<dbReference type="Pfam" id="PF01351">
    <property type="entry name" value="RNase_HII"/>
    <property type="match status" value="1"/>
</dbReference>
<name>Q7NKH1_GLOVI</name>
<dbReference type="GO" id="GO:0032299">
    <property type="term" value="C:ribonuclease H2 complex"/>
    <property type="evidence" value="ECO:0000318"/>
    <property type="project" value="GO_Central"/>
</dbReference>
<gene>
    <name evidence="15" type="primary">rnhA</name>
</gene>
<evidence type="ECO:0000256" key="4">
    <source>
        <dbReference type="ARBA" id="ARBA00004496"/>
    </source>
</evidence>
<dbReference type="InterPro" id="IPR012337">
    <property type="entry name" value="RNaseH-like_sf"/>
</dbReference>
<comment type="cofactor">
    <cofactor evidence="2">
        <name>Mg(2+)</name>
        <dbReference type="ChEBI" id="CHEBI:18420"/>
    </cofactor>
</comment>
<dbReference type="GO" id="GO:0006298">
    <property type="term" value="P:mismatch repair"/>
    <property type="evidence" value="ECO:0000318"/>
    <property type="project" value="GO_Central"/>
</dbReference>
<dbReference type="NCBIfam" id="NF000595">
    <property type="entry name" value="PRK00015.1-3"/>
    <property type="match status" value="1"/>
</dbReference>
<dbReference type="RefSeq" id="WP_011141506.1">
    <property type="nucleotide sequence ID" value="NC_005125.1"/>
</dbReference>
<comment type="similarity">
    <text evidence="5 13">Belongs to the RNase HII family.</text>
</comment>
<dbReference type="GO" id="GO:0003723">
    <property type="term" value="F:RNA binding"/>
    <property type="evidence" value="ECO:0007669"/>
    <property type="project" value="UniProtKB-UniRule"/>
</dbReference>
<evidence type="ECO:0000256" key="9">
    <source>
        <dbReference type="ARBA" id="ARBA00022759"/>
    </source>
</evidence>
<dbReference type="InterPro" id="IPR001352">
    <property type="entry name" value="RNase_HII/HIII"/>
</dbReference>
<evidence type="ECO:0000256" key="5">
    <source>
        <dbReference type="ARBA" id="ARBA00007383"/>
    </source>
</evidence>
<evidence type="ECO:0000256" key="12">
    <source>
        <dbReference type="PROSITE-ProRule" id="PRU01319"/>
    </source>
</evidence>
<feature type="binding site" evidence="12">
    <location>
        <position position="2"/>
    </location>
    <ligand>
        <name>a divalent metal cation</name>
        <dbReference type="ChEBI" id="CHEBI:60240"/>
    </ligand>
</feature>
<dbReference type="PATRIC" id="fig|251221.4.peg.1541"/>
<keyword evidence="10 12" id="KW-0378">Hydrolase</keyword>
<dbReference type="KEGG" id="gvi:glr1507"/>
<comment type="function">
    <text evidence="3 13">Endonuclease that specifically degrades the RNA of RNA-DNA hybrids.</text>
</comment>
<evidence type="ECO:0000256" key="2">
    <source>
        <dbReference type="ARBA" id="ARBA00001946"/>
    </source>
</evidence>
<organism evidence="15 16">
    <name type="scientific">Gloeobacter violaceus (strain ATCC 29082 / PCC 7421)</name>
    <dbReference type="NCBI Taxonomy" id="251221"/>
    <lineage>
        <taxon>Bacteria</taxon>
        <taxon>Bacillati</taxon>
        <taxon>Cyanobacteriota</taxon>
        <taxon>Cyanophyceae</taxon>
        <taxon>Gloeobacterales</taxon>
        <taxon>Gloeobacteraceae</taxon>
        <taxon>Gloeobacter</taxon>
    </lineage>
</organism>
<dbReference type="FunCoup" id="Q7NKH1">
    <property type="interactions" value="201"/>
</dbReference>
<dbReference type="PROSITE" id="PS51975">
    <property type="entry name" value="RNASE_H_2"/>
    <property type="match status" value="1"/>
</dbReference>
<dbReference type="STRING" id="251221.gene:10758996"/>
<reference evidence="15 16" key="2">
    <citation type="journal article" date="2003" name="DNA Res.">
        <title>Complete genome structure of Gloeobacter violaceus PCC 7421, a cyanobacterium that lacks thylakoids (supplement).</title>
        <authorList>
            <person name="Nakamura Y."/>
            <person name="Kaneko T."/>
            <person name="Sato S."/>
            <person name="Mimuro M."/>
            <person name="Miyashita H."/>
            <person name="Tsuchiya T."/>
            <person name="Sasamoto S."/>
            <person name="Watanabe A."/>
            <person name="Kawashima K."/>
            <person name="Kishida Y."/>
            <person name="Kiyokawa C."/>
            <person name="Kohara M."/>
            <person name="Matsumoto M."/>
            <person name="Matsuno A."/>
            <person name="Nakazaki N."/>
            <person name="Shimpo S."/>
            <person name="Takeuchi C."/>
            <person name="Yamada M."/>
            <person name="Tabata S."/>
        </authorList>
    </citation>
    <scope>NUCLEOTIDE SEQUENCE [LARGE SCALE GENOMIC DNA]</scope>
    <source>
        <strain evidence="16">ATCC 29082 / PCC 7421</strain>
    </source>
</reference>
<evidence type="ECO:0000313" key="15">
    <source>
        <dbReference type="EMBL" id="BAC89448.1"/>
    </source>
</evidence>
<comment type="catalytic activity">
    <reaction evidence="1 12 13">
        <text>Endonucleolytic cleavage to 5'-phosphomonoester.</text>
        <dbReference type="EC" id="3.1.26.4"/>
    </reaction>
</comment>
<proteinExistence type="inferred from homology"/>
<dbReference type="GO" id="GO:0005737">
    <property type="term" value="C:cytoplasm"/>
    <property type="evidence" value="ECO:0007669"/>
    <property type="project" value="UniProtKB-SubCell"/>
</dbReference>
<dbReference type="HOGENOM" id="CLU_036532_3_2_3"/>
<evidence type="ECO:0000256" key="8">
    <source>
        <dbReference type="ARBA" id="ARBA00022723"/>
    </source>
</evidence>
<feature type="binding site" evidence="12">
    <location>
        <position position="96"/>
    </location>
    <ligand>
        <name>a divalent metal cation</name>
        <dbReference type="ChEBI" id="CHEBI:60240"/>
    </ligand>
</feature>
<keyword evidence="9 12" id="KW-0255">Endonuclease</keyword>
<dbReference type="PANTHER" id="PTHR10954">
    <property type="entry name" value="RIBONUCLEASE H2 SUBUNIT A"/>
    <property type="match status" value="1"/>
</dbReference>
<evidence type="ECO:0000256" key="10">
    <source>
        <dbReference type="ARBA" id="ARBA00022801"/>
    </source>
</evidence>
<dbReference type="SUPFAM" id="SSF53098">
    <property type="entry name" value="Ribonuclease H-like"/>
    <property type="match status" value="1"/>
</dbReference>
<dbReference type="CDD" id="cd07182">
    <property type="entry name" value="RNase_HII_bacteria_HII_like"/>
    <property type="match status" value="1"/>
</dbReference>
<accession>Q7NKH1</accession>
<evidence type="ECO:0000256" key="11">
    <source>
        <dbReference type="ARBA" id="ARBA00023211"/>
    </source>
</evidence>
<dbReference type="InParanoid" id="Q7NKH1"/>
<protein>
    <recommendedName>
        <fullName evidence="13">Ribonuclease</fullName>
        <ecNumber evidence="13">3.1.26.4</ecNumber>
    </recommendedName>
</protein>
<dbReference type="GO" id="GO:0043137">
    <property type="term" value="P:DNA replication, removal of RNA primer"/>
    <property type="evidence" value="ECO:0000318"/>
    <property type="project" value="GO_Central"/>
</dbReference>
<feature type="domain" description="RNase H type-2" evidence="14">
    <location>
        <begin position="1"/>
        <end position="187"/>
    </location>
</feature>
<evidence type="ECO:0000256" key="3">
    <source>
        <dbReference type="ARBA" id="ARBA00004065"/>
    </source>
</evidence>
<reference evidence="15 16" key="1">
    <citation type="journal article" date="2003" name="DNA Res.">
        <title>Complete genome structure of Gloeobacter violaceus PCC 7421, a cyanobacterium that lacks thylakoids.</title>
        <authorList>
            <person name="Nakamura Y."/>
            <person name="Kaneko T."/>
            <person name="Sato S."/>
            <person name="Mimuro M."/>
            <person name="Miyashita H."/>
            <person name="Tsuchiya T."/>
            <person name="Sasamoto S."/>
            <person name="Watanabe A."/>
            <person name="Kawashima K."/>
            <person name="Kishida Y."/>
            <person name="Kiyokawa C."/>
            <person name="Kohara M."/>
            <person name="Matsumoto M."/>
            <person name="Matsuno A."/>
            <person name="Nakazaki N."/>
            <person name="Shimpo S."/>
            <person name="Takeuchi C."/>
            <person name="Yamada M."/>
            <person name="Tabata S."/>
        </authorList>
    </citation>
    <scope>NUCLEOTIDE SEQUENCE [LARGE SCALE GENOMIC DNA]</scope>
    <source>
        <strain evidence="16">ATCC 29082 / PCC 7421</strain>
    </source>
</reference>
<evidence type="ECO:0000256" key="1">
    <source>
        <dbReference type="ARBA" id="ARBA00000077"/>
    </source>
</evidence>
<sequence length="198" mass="20984">MDEVGRGALAGCVVAAAVVLPPDIPLAALAGITDSKLLDRPRREALHERILALASAVGIGSASVGEIDRLNILRATALAMGRALHRVAPVEHVLVDGLPVAELGITQTAIVGGDRTSLSIAAASIVAKVTRDRWMERLDRRFAGFGWATNAGYGTAFHREALARLGVTPLHRRSFAPVRLVVQKNLFDEPPPGGHFVE</sequence>
<dbReference type="GO" id="GO:0046872">
    <property type="term" value="F:metal ion binding"/>
    <property type="evidence" value="ECO:0007669"/>
    <property type="project" value="UniProtKB-KW"/>
</dbReference>
<dbReference type="EnsemblBacteria" id="BAC89448">
    <property type="protein sequence ID" value="BAC89448"/>
    <property type="gene ID" value="BAC89448"/>
</dbReference>
<dbReference type="EC" id="3.1.26.4" evidence="13"/>
<keyword evidence="16" id="KW-1185">Reference proteome</keyword>
<evidence type="ECO:0000313" key="16">
    <source>
        <dbReference type="Proteomes" id="UP000000557"/>
    </source>
</evidence>
<comment type="cofactor">
    <cofactor evidence="12">
        <name>Mn(2+)</name>
        <dbReference type="ChEBI" id="CHEBI:29035"/>
    </cofactor>
    <cofactor evidence="12">
        <name>Mg(2+)</name>
        <dbReference type="ChEBI" id="CHEBI:18420"/>
    </cofactor>
    <text evidence="12">Manganese or magnesium. Binds 1 divalent metal ion per monomer in the absence of substrate. May bind a second metal ion after substrate binding.</text>
</comment>
<keyword evidence="11" id="KW-0464">Manganese</keyword>
<dbReference type="GO" id="GO:0004523">
    <property type="term" value="F:RNA-DNA hybrid ribonuclease activity"/>
    <property type="evidence" value="ECO:0000318"/>
    <property type="project" value="GO_Central"/>
</dbReference>
<dbReference type="Proteomes" id="UP000000557">
    <property type="component" value="Chromosome"/>
</dbReference>
<dbReference type="EMBL" id="BA000045">
    <property type="protein sequence ID" value="BAC89448.1"/>
    <property type="molecule type" value="Genomic_DNA"/>
</dbReference>
<dbReference type="Gene3D" id="3.30.420.10">
    <property type="entry name" value="Ribonuclease H-like superfamily/Ribonuclease H"/>
    <property type="match status" value="1"/>
</dbReference>
<dbReference type="eggNOG" id="COG0164">
    <property type="taxonomic scope" value="Bacteria"/>
</dbReference>
<dbReference type="InterPro" id="IPR022898">
    <property type="entry name" value="RNase_HII"/>
</dbReference>
<dbReference type="OrthoDB" id="9803420at2"/>
<dbReference type="PANTHER" id="PTHR10954:SF18">
    <property type="entry name" value="RIBONUCLEASE HII"/>
    <property type="match status" value="1"/>
</dbReference>
<dbReference type="AlphaFoldDB" id="Q7NKH1"/>
<keyword evidence="7 12" id="KW-0540">Nuclease</keyword>
<keyword evidence="8 12" id="KW-0479">Metal-binding</keyword>
<feature type="binding site" evidence="12">
    <location>
        <position position="3"/>
    </location>
    <ligand>
        <name>a divalent metal cation</name>
        <dbReference type="ChEBI" id="CHEBI:60240"/>
    </ligand>
</feature>
<evidence type="ECO:0000259" key="14">
    <source>
        <dbReference type="PROSITE" id="PS51975"/>
    </source>
</evidence>
<evidence type="ECO:0000256" key="6">
    <source>
        <dbReference type="ARBA" id="ARBA00022490"/>
    </source>
</evidence>
<dbReference type="InterPro" id="IPR036397">
    <property type="entry name" value="RNaseH_sf"/>
</dbReference>